<sequence>MSNRFVILLFFIALGTLVAHDLGHVVEHRLLETEDGSEENQDPIIEDDKDDHIDVNGHDGPAMGIEFASISSENSVDDNPDSLPLDEETSFMDRVGDVGFQVAGEEEKGEEVVHSEKDESNEQRELVSLEPEYIEHVPEKNRKLGRREAVSLLEDARMLKNDTYKRIVREQACRRRTTRRKGFLDRYDFSVDYDDGKPTTIGEGQLHTAITGVALAAGSYSANTRRERRYLGQKLPVILRALGRNGWGNRQNGKTHPIRHPDDIDFYVERGVQKQRKSPMTKDAFGAIMALCYYTLDSPRATRSSKREATSLTRQWTNYLVKNGWRTHFKYFSGELEKIEKTLEDGKKKTYHKNIFDKNGKEKMFKGPEGYILFPHEVYALKIVARKARIPSGVWNVWGGVVKTALANVVVQFLAPAVAKLCGKFVREFLGMLTTSFSFRVRIGNLGNIRDTVTLGIPATAIDSIVAKVEDSISNAIILAKDVFTSLDRLPAFASIIIDKLMDHIPTHFGRNGFKTLVTQAVEMFSWLNGDRLREGLACLYAIIFLQASNKPDVSSYNSWAIMVIMDERPEVVELVRPAAGLFYDGMKKANNPNGLWAWIADKTSEVEKQLLTFEGQDPDRWNRFAYGSRIYGEWLIEEQKDNLESPRIDYLALEALYSKGTPKSISYSFSASLKRFRRLARTAFRNFLRALTNNIRRTGQYVKNFTNKAGQGIKQVWKDSGVFVQDTFSDTGKQLSRLTKTPVFSENIVWDPATGAVKTINKWGKNSRLIEKTVRDASGVLTKTVYTAAGNFKSLVQYSTSDALGNVVNSNLVVSKVRDTAGRLTRIVYRGNGVIQSVEKWASSTSQGGAKARDMVESKLRTAGGVLTRTVWKKGVLQSVNKWSASTIEAGARAADLVEKKLRSAGGRLQKWTYHASGALKSYENWAKSTVSGAAAFADKTERLLRDASGVLQKWVYTPKGLKSFSKWSKSTAKGAADARDLVESKLREASGVLKKWAYHADGSLKEFSEWSKSTVTGAASAVDQVRKDLRQLGGQLQQWLWNDGTFTRYSRWRNSAANGAVQTKELAIRQIRDALGTLRKWAYRTDGSLQEFNKWSKSTAAGVTKAVDEVERQLRQASGVLERWLWKPNRALSSYHKWWKSTVGGGASGSDIAISTIREASGVLKKWEYSTGKVLTRFSKWAKSTIGGGAVAADLSRRMSRQVNGVLEQWNWDAGVFKDYRKWSKSTALGGASGRDIEKKIVRSANGLLEKWDYFAGGALKAFRQWSTSTINGGATAANQISRKIRQATGLMEKWTWTRGVFQKYYKWRNSSSGGGASGSDLVERLTRLSDGSRLKEIWNSAGQRITSTWDSLGRLVSGGLPKPKWPPTCSFSFC</sequence>
<proteinExistence type="predicted"/>
<organism evidence="2">
    <name type="scientific">Mucochytrium quahogii</name>
    <dbReference type="NCBI Taxonomy" id="96639"/>
    <lineage>
        <taxon>Eukaryota</taxon>
        <taxon>Sar</taxon>
        <taxon>Stramenopiles</taxon>
        <taxon>Bigyra</taxon>
        <taxon>Labyrinthulomycetes</taxon>
        <taxon>Thraustochytrida</taxon>
        <taxon>Thraustochytriidae</taxon>
        <taxon>Mucochytrium</taxon>
    </lineage>
</organism>
<evidence type="ECO:0000256" key="1">
    <source>
        <dbReference type="SAM" id="SignalP"/>
    </source>
</evidence>
<accession>A0A7S2R827</accession>
<name>A0A7S2R827_9STRA</name>
<feature type="signal peptide" evidence="1">
    <location>
        <begin position="1"/>
        <end position="19"/>
    </location>
</feature>
<reference evidence="2" key="1">
    <citation type="submission" date="2021-01" db="EMBL/GenBank/DDBJ databases">
        <authorList>
            <person name="Corre E."/>
            <person name="Pelletier E."/>
            <person name="Niang G."/>
            <person name="Scheremetjew M."/>
            <person name="Finn R."/>
            <person name="Kale V."/>
            <person name="Holt S."/>
            <person name="Cochrane G."/>
            <person name="Meng A."/>
            <person name="Brown T."/>
            <person name="Cohen L."/>
        </authorList>
    </citation>
    <scope>NUCLEOTIDE SEQUENCE</scope>
    <source>
        <strain evidence="2">NY070348D</strain>
    </source>
</reference>
<feature type="chain" id="PRO_5031125547" evidence="1">
    <location>
        <begin position="20"/>
        <end position="1377"/>
    </location>
</feature>
<gene>
    <name evidence="2" type="ORF">QSP1433_LOCUS653</name>
</gene>
<protein>
    <submittedName>
        <fullName evidence="2">Uncharacterized protein</fullName>
    </submittedName>
</protein>
<dbReference type="EMBL" id="HBHK01001115">
    <property type="protein sequence ID" value="CAD9663406.1"/>
    <property type="molecule type" value="Transcribed_RNA"/>
</dbReference>
<evidence type="ECO:0000313" key="2">
    <source>
        <dbReference type="EMBL" id="CAD9663406.1"/>
    </source>
</evidence>
<keyword evidence="1" id="KW-0732">Signal</keyword>